<dbReference type="InterPro" id="IPR050822">
    <property type="entry name" value="Cerebellin_Synaptic_Org"/>
</dbReference>
<keyword evidence="8" id="KW-1185">Reference proteome</keyword>
<reference evidence="7" key="1">
    <citation type="submission" date="2021-11" db="EMBL/GenBank/DDBJ databases">
        <authorList>
            <person name="Schell T."/>
        </authorList>
    </citation>
    <scope>NUCLEOTIDE SEQUENCE</scope>
    <source>
        <strain evidence="7">M5</strain>
    </source>
</reference>
<name>A0A8J2RGQ7_9CRUS</name>
<evidence type="ECO:0000256" key="4">
    <source>
        <dbReference type="ARBA" id="ARBA00023119"/>
    </source>
</evidence>
<feature type="chain" id="PRO_5035307103" description="C1q domain-containing protein" evidence="5">
    <location>
        <begin position="26"/>
        <end position="489"/>
    </location>
</feature>
<evidence type="ECO:0000259" key="6">
    <source>
        <dbReference type="PROSITE" id="PS50871"/>
    </source>
</evidence>
<dbReference type="SUPFAM" id="SSF49842">
    <property type="entry name" value="TNF-like"/>
    <property type="match status" value="1"/>
</dbReference>
<dbReference type="GO" id="GO:0005201">
    <property type="term" value="F:extracellular matrix structural constituent"/>
    <property type="evidence" value="ECO:0007669"/>
    <property type="project" value="InterPro"/>
</dbReference>
<dbReference type="Gene3D" id="2.60.120.1000">
    <property type="match status" value="1"/>
</dbReference>
<dbReference type="Pfam" id="PF01410">
    <property type="entry name" value="COLFI"/>
    <property type="match status" value="1"/>
</dbReference>
<keyword evidence="2" id="KW-0964">Secreted</keyword>
<dbReference type="AlphaFoldDB" id="A0A8J2RGQ7"/>
<evidence type="ECO:0000256" key="5">
    <source>
        <dbReference type="SAM" id="SignalP"/>
    </source>
</evidence>
<dbReference type="Proteomes" id="UP000789390">
    <property type="component" value="Unassembled WGS sequence"/>
</dbReference>
<dbReference type="GO" id="GO:0005615">
    <property type="term" value="C:extracellular space"/>
    <property type="evidence" value="ECO:0007669"/>
    <property type="project" value="TreeGrafter"/>
</dbReference>
<proteinExistence type="predicted"/>
<dbReference type="PANTHER" id="PTHR22923:SF62">
    <property type="entry name" value="CVP18"/>
    <property type="match status" value="1"/>
</dbReference>
<dbReference type="InterPro" id="IPR001073">
    <property type="entry name" value="C1q_dom"/>
</dbReference>
<feature type="signal peptide" evidence="5">
    <location>
        <begin position="1"/>
        <end position="25"/>
    </location>
</feature>
<keyword evidence="4" id="KW-0176">Collagen</keyword>
<sequence>MVYLQRSSFVATGLLLFVLFTIVTSASNENEQSIGHSDSFRNFQEHFWAEFKHFERKMESEVVKLKMKVDLLEAKILEQEHLLKECKTCSNIKKKSENKMPLKYDVIDYSQNIKKQSLLAPKTCLEALTEDPSLESGMFLIDPDGQGRGDDPIYVYCNMTTGSSSVLHDSEDSIEVSHCFDPGCYSRQIKYNATLRQITMLSELSNECRQAIEVDCYDAAFEFNGIAYAWWNDRNGDPRYFWSGKDNNSTSHYHTCQCGLEGSCVDKSLSCNCDSDLAMDLSDKGVVTDKDLLPLTKLNFGRTIAPTSVKRHKLGRMECNGKVVLDGMPTSCEDLWRVGYILSGIYSVKGSSNKVETVYCDFSKLPGDEGLQTWIGFADLKSEPVYFNVERNTSYNILNETMPFEWETLNVGNAFNLTSGVFTAPRPGTYFFAFSSFPETQYYDRTNSCYILYTVKLVSGDEVKVSLKQGSISSALFTGVLLAEDIFQS</sequence>
<protein>
    <recommendedName>
        <fullName evidence="6">C1q domain-containing protein</fullName>
    </recommendedName>
</protein>
<feature type="domain" description="C1q" evidence="6">
    <location>
        <begin position="380"/>
        <end position="489"/>
    </location>
</feature>
<dbReference type="NCBIfam" id="NF040941">
    <property type="entry name" value="GGGWT_bact"/>
    <property type="match status" value="1"/>
</dbReference>
<dbReference type="GO" id="GO:0005581">
    <property type="term" value="C:collagen trimer"/>
    <property type="evidence" value="ECO:0007669"/>
    <property type="project" value="UniProtKB-KW"/>
</dbReference>
<dbReference type="Pfam" id="PF00386">
    <property type="entry name" value="C1q"/>
    <property type="match status" value="1"/>
</dbReference>
<dbReference type="InterPro" id="IPR008983">
    <property type="entry name" value="Tumour_necrosis_fac-like_dom"/>
</dbReference>
<organism evidence="7 8">
    <name type="scientific">Daphnia galeata</name>
    <dbReference type="NCBI Taxonomy" id="27404"/>
    <lineage>
        <taxon>Eukaryota</taxon>
        <taxon>Metazoa</taxon>
        <taxon>Ecdysozoa</taxon>
        <taxon>Arthropoda</taxon>
        <taxon>Crustacea</taxon>
        <taxon>Branchiopoda</taxon>
        <taxon>Diplostraca</taxon>
        <taxon>Cladocera</taxon>
        <taxon>Anomopoda</taxon>
        <taxon>Daphniidae</taxon>
        <taxon>Daphnia</taxon>
    </lineage>
</organism>
<dbReference type="EMBL" id="CAKKLH010000087">
    <property type="protein sequence ID" value="CAH0102577.1"/>
    <property type="molecule type" value="Genomic_DNA"/>
</dbReference>
<dbReference type="InterPro" id="IPR000885">
    <property type="entry name" value="Fib_collagen_C"/>
</dbReference>
<evidence type="ECO:0000313" key="8">
    <source>
        <dbReference type="Proteomes" id="UP000789390"/>
    </source>
</evidence>
<evidence type="ECO:0000256" key="1">
    <source>
        <dbReference type="ARBA" id="ARBA00004613"/>
    </source>
</evidence>
<gene>
    <name evidence="7" type="ORF">DGAL_LOCUS4997</name>
</gene>
<evidence type="ECO:0000256" key="2">
    <source>
        <dbReference type="ARBA" id="ARBA00022525"/>
    </source>
</evidence>
<accession>A0A8J2RGQ7</accession>
<comment type="subcellular location">
    <subcellularLocation>
        <location evidence="1">Secreted</location>
    </subcellularLocation>
</comment>
<dbReference type="PROSITE" id="PS50871">
    <property type="entry name" value="C1Q"/>
    <property type="match status" value="1"/>
</dbReference>
<dbReference type="OrthoDB" id="26719at2759"/>
<evidence type="ECO:0000313" key="7">
    <source>
        <dbReference type="EMBL" id="CAH0102577.1"/>
    </source>
</evidence>
<comment type="caution">
    <text evidence="7">The sequence shown here is derived from an EMBL/GenBank/DDBJ whole genome shotgun (WGS) entry which is preliminary data.</text>
</comment>
<dbReference type="PANTHER" id="PTHR22923">
    <property type="entry name" value="CEREBELLIN-RELATED"/>
    <property type="match status" value="1"/>
</dbReference>
<dbReference type="Gene3D" id="2.60.120.40">
    <property type="match status" value="1"/>
</dbReference>
<evidence type="ECO:0000256" key="3">
    <source>
        <dbReference type="ARBA" id="ARBA00022729"/>
    </source>
</evidence>
<keyword evidence="3 5" id="KW-0732">Signal</keyword>